<keyword evidence="4" id="KW-0963">Cytoplasm</keyword>
<gene>
    <name evidence="11" type="ORF">TCLT_LOCUS8255</name>
</gene>
<dbReference type="EMBL" id="UYYF01004605">
    <property type="protein sequence ID" value="VDN05793.1"/>
    <property type="molecule type" value="Genomic_DNA"/>
</dbReference>
<evidence type="ECO:0000256" key="4">
    <source>
        <dbReference type="ARBA" id="ARBA00022490"/>
    </source>
</evidence>
<dbReference type="GO" id="GO:0016020">
    <property type="term" value="C:membrane"/>
    <property type="evidence" value="ECO:0007669"/>
    <property type="project" value="UniProtKB-SubCell"/>
</dbReference>
<evidence type="ECO:0000256" key="9">
    <source>
        <dbReference type="ARBA" id="ARBA00042134"/>
    </source>
</evidence>
<dbReference type="SMART" id="SM00584">
    <property type="entry name" value="TLDc"/>
    <property type="match status" value="1"/>
</dbReference>
<dbReference type="Pfam" id="PF07534">
    <property type="entry name" value="TLD"/>
    <property type="match status" value="1"/>
</dbReference>
<evidence type="ECO:0000313" key="11">
    <source>
        <dbReference type="EMBL" id="VDN05793.1"/>
    </source>
</evidence>
<dbReference type="GO" id="GO:0005634">
    <property type="term" value="C:nucleus"/>
    <property type="evidence" value="ECO:0007669"/>
    <property type="project" value="TreeGrafter"/>
</dbReference>
<dbReference type="GO" id="GO:0006979">
    <property type="term" value="P:response to oxidative stress"/>
    <property type="evidence" value="ECO:0007669"/>
    <property type="project" value="TreeGrafter"/>
</dbReference>
<keyword evidence="12" id="KW-1185">Reference proteome</keyword>
<protein>
    <recommendedName>
        <fullName evidence="7">MTOR-associated protein MEAK7</fullName>
    </recommendedName>
    <alternativeName>
        <fullName evidence="9">TBC/LysM-associated domain-containing protein 1</fullName>
    </alternativeName>
    <alternativeName>
        <fullName evidence="8">TLD domain-containing protein 1</fullName>
    </alternativeName>
</protein>
<keyword evidence="5" id="KW-0472">Membrane</keyword>
<accession>A0A0N5D5I4</accession>
<name>A0A0N5D5I4_THECL</name>
<evidence type="ECO:0000256" key="1">
    <source>
        <dbReference type="ARBA" id="ARBA00004370"/>
    </source>
</evidence>
<dbReference type="GO" id="GO:0005764">
    <property type="term" value="C:lysosome"/>
    <property type="evidence" value="ECO:0007669"/>
    <property type="project" value="UniProtKB-SubCell"/>
</dbReference>
<keyword evidence="6" id="KW-0458">Lysosome</keyword>
<proteinExistence type="predicted"/>
<comment type="subcellular location">
    <subcellularLocation>
        <location evidence="3">Cytoplasm</location>
    </subcellularLocation>
    <subcellularLocation>
        <location evidence="2">Lysosome</location>
    </subcellularLocation>
    <subcellularLocation>
        <location evidence="1">Membrane</location>
    </subcellularLocation>
</comment>
<dbReference type="PANTHER" id="PTHR23354">
    <property type="entry name" value="NUCLEOLAR PROTEIN 7/ESTROGEN RECEPTOR COACTIVATOR-RELATED"/>
    <property type="match status" value="1"/>
</dbReference>
<dbReference type="InterPro" id="IPR006571">
    <property type="entry name" value="TLDc_dom"/>
</dbReference>
<dbReference type="AlphaFoldDB" id="A0A0N5D5I4"/>
<dbReference type="Proteomes" id="UP000276776">
    <property type="component" value="Unassembled WGS sequence"/>
</dbReference>
<evidence type="ECO:0000256" key="2">
    <source>
        <dbReference type="ARBA" id="ARBA00004371"/>
    </source>
</evidence>
<dbReference type="WBParaSite" id="TCLT_0000826601-mRNA-1">
    <property type="protein sequence ID" value="TCLT_0000826601-mRNA-1"/>
    <property type="gene ID" value="TCLT_0000826601"/>
</dbReference>
<evidence type="ECO:0000256" key="3">
    <source>
        <dbReference type="ARBA" id="ARBA00004496"/>
    </source>
</evidence>
<feature type="domain" description="TLDc" evidence="10">
    <location>
        <begin position="180"/>
        <end position="346"/>
    </location>
</feature>
<organism evidence="13">
    <name type="scientific">Thelazia callipaeda</name>
    <name type="common">Oriental eyeworm</name>
    <name type="synonym">Parasitic nematode</name>
    <dbReference type="NCBI Taxonomy" id="103827"/>
    <lineage>
        <taxon>Eukaryota</taxon>
        <taxon>Metazoa</taxon>
        <taxon>Ecdysozoa</taxon>
        <taxon>Nematoda</taxon>
        <taxon>Chromadorea</taxon>
        <taxon>Rhabditida</taxon>
        <taxon>Spirurina</taxon>
        <taxon>Spiruromorpha</taxon>
        <taxon>Thelazioidea</taxon>
        <taxon>Thelaziidae</taxon>
        <taxon>Thelazia</taxon>
    </lineage>
</organism>
<dbReference type="OrthoDB" id="289228at2759"/>
<evidence type="ECO:0000256" key="5">
    <source>
        <dbReference type="ARBA" id="ARBA00023136"/>
    </source>
</evidence>
<evidence type="ECO:0000256" key="7">
    <source>
        <dbReference type="ARBA" id="ARBA00039594"/>
    </source>
</evidence>
<dbReference type="PROSITE" id="PS51886">
    <property type="entry name" value="TLDC"/>
    <property type="match status" value="1"/>
</dbReference>
<reference evidence="13" key="1">
    <citation type="submission" date="2017-02" db="UniProtKB">
        <authorList>
            <consortium name="WormBaseParasite"/>
        </authorList>
    </citation>
    <scope>IDENTIFICATION</scope>
</reference>
<dbReference type="PANTHER" id="PTHR23354:SF131">
    <property type="entry name" value="MTOR-ASSOCIATED PROTEIN MEAK7"/>
    <property type="match status" value="1"/>
</dbReference>
<evidence type="ECO:0000313" key="13">
    <source>
        <dbReference type="WBParaSite" id="TCLT_0000826601-mRNA-1"/>
    </source>
</evidence>
<dbReference type="OMA" id="SFFKCEQ"/>
<sequence>MGKALSKANPSHVRKNDNGSDALQKRFYEISNGNPNIDKVAFQKFTTTVLSPQMQSIIYDALQNKENVITEKTFIKFAKMMLGDKDQQAEALIQFNRPVEEILDAIVSSFFMYQNLDLQSGTLLTDYFMQNMPPALNVRTLSNFIKREILLQIMIAQTNQMLHLVPGSNFLFLPETCKHSILTSAALCLLYANLPENLRAHWKLIFSSVRDGESFTQLLKNVSDAGPCLIVIETASNRVFGGFADQGFTSGPLHTGDTQCFLFQDRQKLNIYHSTGYNKNFCYINTRQASMPNGIGMGGYDDNWSFFVDEDLRTGNSTPGMSTFEKCWLAEETTYMPKTIEIWQIGERWSQAEDMILNEIVRERTLTNKREARAVLELSGKELRGDIFKDQKKFNINNIKQ</sequence>
<evidence type="ECO:0000259" key="10">
    <source>
        <dbReference type="PROSITE" id="PS51886"/>
    </source>
</evidence>
<reference evidence="11 12" key="2">
    <citation type="submission" date="2018-11" db="EMBL/GenBank/DDBJ databases">
        <authorList>
            <consortium name="Pathogen Informatics"/>
        </authorList>
    </citation>
    <scope>NUCLEOTIDE SEQUENCE [LARGE SCALE GENOMIC DNA]</scope>
</reference>
<evidence type="ECO:0000256" key="8">
    <source>
        <dbReference type="ARBA" id="ARBA00041780"/>
    </source>
</evidence>
<evidence type="ECO:0000313" key="12">
    <source>
        <dbReference type="Proteomes" id="UP000276776"/>
    </source>
</evidence>
<evidence type="ECO:0000256" key="6">
    <source>
        <dbReference type="ARBA" id="ARBA00023228"/>
    </source>
</evidence>
<dbReference type="STRING" id="103827.A0A0N5D5I4"/>